<dbReference type="SUPFAM" id="SSF48452">
    <property type="entry name" value="TPR-like"/>
    <property type="match status" value="1"/>
</dbReference>
<sequence>MPPVQAQESHITSREDLSYGPVIFDFYQQNYFLGLVEQSVAQTNKNSVALQDSAQVLKGVMQLSYGMPNATEPLFQSLLANTNNRAVANAAWYHLARLYYNKSEIAAAKRALAEVRGELPQEIRLDYLYLSSLLNGAASEDSKALLKQARLADSSPQYGYLLFNMAVTQLRSGANEEGVKALEQLANYTGDNRELQALSDRAKHGLAQLATQTGELVRAWNYLRGVRTTGLYSNRALLSYAWAAIKLKQFASAIPALQLLDQRSIAIAEVQEAKVLLAHLYEQEGSPRKALKSNLLAEKAFKEGIATLREARAIIAKQDVPREFIENLEVIMDETDWYRANASVDYRKLTPFLIDLMASNPFNETLKDLAALYTLEDNLTYWLSQSEQHQLILKNMAGVSDGGELEQILARSRGLNTRLKDQKAEIRLNTLTLSEAATERFQVLLESVERDLTLLDDKIQQVSRIKEPYVRPAEHSALVAVNHQRIESALAQTRELISMLEPVMRKLVNLELAKHEERMNYYWAQSRLAKARLFDSTLLELEHTRSSSSTTE</sequence>
<dbReference type="KEGG" id="ttu:TERTU_1849"/>
<dbReference type="EMBL" id="CP001614">
    <property type="protein sequence ID" value="ACR13248.1"/>
    <property type="molecule type" value="Genomic_DNA"/>
</dbReference>
<proteinExistence type="predicted"/>
<gene>
    <name evidence="1" type="ordered locus">TERTU_1849</name>
</gene>
<evidence type="ECO:0000313" key="1">
    <source>
        <dbReference type="EMBL" id="ACR13248.1"/>
    </source>
</evidence>
<keyword evidence="2" id="KW-1185">Reference proteome</keyword>
<dbReference type="STRING" id="377629.TERTU_1849"/>
<evidence type="ECO:0008006" key="3">
    <source>
        <dbReference type="Google" id="ProtNLM"/>
    </source>
</evidence>
<dbReference type="Gene3D" id="1.25.40.10">
    <property type="entry name" value="Tetratricopeptide repeat domain"/>
    <property type="match status" value="1"/>
</dbReference>
<name>C5BHV9_TERTT</name>
<dbReference type="AlphaFoldDB" id="C5BHV9"/>
<reference evidence="1 2" key="1">
    <citation type="journal article" date="2009" name="PLoS ONE">
        <title>The complete genome of Teredinibacter turnerae T7901: an intracellular endosymbiont of marine wood-boring bivalves (shipworms).</title>
        <authorList>
            <person name="Yang J.C."/>
            <person name="Madupu R."/>
            <person name="Durkin A.S."/>
            <person name="Ekborg N.A."/>
            <person name="Pedamallu C.S."/>
            <person name="Hostetler J.B."/>
            <person name="Radune D."/>
            <person name="Toms B.S."/>
            <person name="Henrissat B."/>
            <person name="Coutinho P.M."/>
            <person name="Schwarz S."/>
            <person name="Field L."/>
            <person name="Trindade-Silva A.E."/>
            <person name="Soares C.A.G."/>
            <person name="Elshahawi S."/>
            <person name="Hanora A."/>
            <person name="Schmidt E.W."/>
            <person name="Haygood M.G."/>
            <person name="Posfai J."/>
            <person name="Benner J."/>
            <person name="Madinger C."/>
            <person name="Nove J."/>
            <person name="Anton B."/>
            <person name="Chaudhary K."/>
            <person name="Foster J."/>
            <person name="Holman A."/>
            <person name="Kumar S."/>
            <person name="Lessard P.A."/>
            <person name="Luyten Y.A."/>
            <person name="Slatko B."/>
            <person name="Wood N."/>
            <person name="Wu B."/>
            <person name="Teplitski M."/>
            <person name="Mougous J.D."/>
            <person name="Ward N."/>
            <person name="Eisen J.A."/>
            <person name="Badger J.H."/>
            <person name="Distel D.L."/>
        </authorList>
    </citation>
    <scope>NUCLEOTIDE SEQUENCE [LARGE SCALE GENOMIC DNA]</scope>
    <source>
        <strain evidence="2">ATCC 39867 / T7901</strain>
    </source>
</reference>
<dbReference type="Proteomes" id="UP000009080">
    <property type="component" value="Chromosome"/>
</dbReference>
<organism evidence="1 2">
    <name type="scientific">Teredinibacter turnerae (strain ATCC 39867 / T7901)</name>
    <dbReference type="NCBI Taxonomy" id="377629"/>
    <lineage>
        <taxon>Bacteria</taxon>
        <taxon>Pseudomonadati</taxon>
        <taxon>Pseudomonadota</taxon>
        <taxon>Gammaproteobacteria</taxon>
        <taxon>Cellvibrionales</taxon>
        <taxon>Cellvibrionaceae</taxon>
        <taxon>Teredinibacter</taxon>
    </lineage>
</organism>
<dbReference type="eggNOG" id="COG4783">
    <property type="taxonomic scope" value="Bacteria"/>
</dbReference>
<dbReference type="InterPro" id="IPR011990">
    <property type="entry name" value="TPR-like_helical_dom_sf"/>
</dbReference>
<protein>
    <recommendedName>
        <fullName evidence="3">Tetratricopeptide repeat domain protein</fullName>
    </recommendedName>
</protein>
<accession>C5BHV9</accession>
<evidence type="ECO:0000313" key="2">
    <source>
        <dbReference type="Proteomes" id="UP000009080"/>
    </source>
</evidence>
<dbReference type="HOGENOM" id="CLU_029512_0_0_6"/>